<reference evidence="7" key="1">
    <citation type="submission" date="2016-10" db="EMBL/GenBank/DDBJ databases">
        <authorList>
            <person name="Varghese N."/>
            <person name="Submissions S."/>
        </authorList>
    </citation>
    <scope>NUCLEOTIDE SEQUENCE [LARGE SCALE GENOMIC DNA]</scope>
    <source>
        <strain evidence="7">DSM 19315</strain>
    </source>
</reference>
<keyword evidence="5" id="KW-0732">Signal</keyword>
<dbReference type="InterPro" id="IPR019734">
    <property type="entry name" value="TPR_rpt"/>
</dbReference>
<dbReference type="Pfam" id="PF14559">
    <property type="entry name" value="TPR_19"/>
    <property type="match status" value="1"/>
</dbReference>
<evidence type="ECO:0000313" key="6">
    <source>
        <dbReference type="EMBL" id="SFH10387.1"/>
    </source>
</evidence>
<dbReference type="OrthoDB" id="739506at2"/>
<dbReference type="RefSeq" id="WP_092794132.1">
    <property type="nucleotide sequence ID" value="NZ_FOPC01000017.1"/>
</dbReference>
<gene>
    <name evidence="6" type="ORF">SAMN04487988_11743</name>
</gene>
<dbReference type="Proteomes" id="UP000199642">
    <property type="component" value="Unassembled WGS sequence"/>
</dbReference>
<dbReference type="PROSITE" id="PS50005">
    <property type="entry name" value="TPR"/>
    <property type="match status" value="1"/>
</dbReference>
<proteinExistence type="predicted"/>
<dbReference type="EMBL" id="FOPC01000017">
    <property type="protein sequence ID" value="SFH10387.1"/>
    <property type="molecule type" value="Genomic_DNA"/>
</dbReference>
<accession>A0A1I2XBH5</accession>
<feature type="signal peptide" evidence="5">
    <location>
        <begin position="1"/>
        <end position="19"/>
    </location>
</feature>
<organism evidence="6 7">
    <name type="scientific">Algoriphagus hitonicola</name>
    <dbReference type="NCBI Taxonomy" id="435880"/>
    <lineage>
        <taxon>Bacteria</taxon>
        <taxon>Pseudomonadati</taxon>
        <taxon>Bacteroidota</taxon>
        <taxon>Cytophagia</taxon>
        <taxon>Cytophagales</taxon>
        <taxon>Cyclobacteriaceae</taxon>
        <taxon>Algoriphagus</taxon>
    </lineage>
</organism>
<feature type="chain" id="PRO_5011606695" evidence="5">
    <location>
        <begin position="20"/>
        <end position="402"/>
    </location>
</feature>
<evidence type="ECO:0000256" key="2">
    <source>
        <dbReference type="ARBA" id="ARBA00022803"/>
    </source>
</evidence>
<dbReference type="PANTHER" id="PTHR44858">
    <property type="entry name" value="TETRATRICOPEPTIDE REPEAT PROTEIN 6"/>
    <property type="match status" value="1"/>
</dbReference>
<evidence type="ECO:0000256" key="3">
    <source>
        <dbReference type="PROSITE-ProRule" id="PRU00339"/>
    </source>
</evidence>
<keyword evidence="1" id="KW-0677">Repeat</keyword>
<dbReference type="SMART" id="SM00028">
    <property type="entry name" value="TPR"/>
    <property type="match status" value="4"/>
</dbReference>
<dbReference type="InterPro" id="IPR050498">
    <property type="entry name" value="Ycf3"/>
</dbReference>
<feature type="repeat" description="TPR" evidence="3">
    <location>
        <begin position="268"/>
        <end position="301"/>
    </location>
</feature>
<dbReference type="Gene3D" id="1.25.40.10">
    <property type="entry name" value="Tetratricopeptide repeat domain"/>
    <property type="match status" value="3"/>
</dbReference>
<feature type="coiled-coil region" evidence="4">
    <location>
        <begin position="209"/>
        <end position="256"/>
    </location>
</feature>
<evidence type="ECO:0000256" key="4">
    <source>
        <dbReference type="SAM" id="Coils"/>
    </source>
</evidence>
<dbReference type="InterPro" id="IPR011990">
    <property type="entry name" value="TPR-like_helical_dom_sf"/>
</dbReference>
<dbReference type="AlphaFoldDB" id="A0A1I2XBH5"/>
<keyword evidence="4" id="KW-0175">Coiled coil</keyword>
<keyword evidence="2 3" id="KW-0802">TPR repeat</keyword>
<dbReference type="SUPFAM" id="SSF48452">
    <property type="entry name" value="TPR-like"/>
    <property type="match status" value="2"/>
</dbReference>
<evidence type="ECO:0000256" key="1">
    <source>
        <dbReference type="ARBA" id="ARBA00022737"/>
    </source>
</evidence>
<sequence length="402" mass="45412">MKKLILSLALVAVTAIAFGQKKVVRSANKNFKSGDLEAALTDINTAIEDPETGAEPETYLLKAQIELKMFGSDSTQNAENLEIGEASLATFFKTFEMAGSNKEDGVGKDVYADDVTGVPDNLRPYSIFTLKNTSFDKAIRSYENEDLEMAYEYFNLAGEIDQMDTTIHYNAGFLANELGRTEDAKKHFNLLFEIPEYNKLNAYYTMIQIASAEEDSEGAYELVKNAREEYPEDKVLAEYEIQLLLQLNKMDEAMAQINEALKKDPENTAILLRSGYLKEQSGDIEGALADYKKSVEVDPEFYEGNYYTGALLLEMAKEVMTELNALSDEEWEKRSDEMGATINGYYDDAVPYFEKSLEIRPEDTDVMAILFQIHSRLKNAEEAEKYNQKLIELLGPNWMEEG</sequence>
<evidence type="ECO:0000256" key="5">
    <source>
        <dbReference type="SAM" id="SignalP"/>
    </source>
</evidence>
<protein>
    <submittedName>
        <fullName evidence="6">Tetratricopeptide repeat-containing protein</fullName>
    </submittedName>
</protein>
<dbReference type="Pfam" id="PF13181">
    <property type="entry name" value="TPR_8"/>
    <property type="match status" value="2"/>
</dbReference>
<dbReference type="STRING" id="435880.SAMN04487988_11743"/>
<name>A0A1I2XBH5_9BACT</name>
<evidence type="ECO:0000313" key="7">
    <source>
        <dbReference type="Proteomes" id="UP000199642"/>
    </source>
</evidence>
<dbReference type="PANTHER" id="PTHR44858:SF1">
    <property type="entry name" value="UDP-N-ACETYLGLUCOSAMINE--PEPTIDE N-ACETYLGLUCOSAMINYLTRANSFERASE SPINDLY-RELATED"/>
    <property type="match status" value="1"/>
</dbReference>
<keyword evidence="7" id="KW-1185">Reference proteome</keyword>